<dbReference type="Proteomes" id="UP001497623">
    <property type="component" value="Unassembled WGS sequence"/>
</dbReference>
<name>A0AAV2S019_MEGNR</name>
<dbReference type="Gene3D" id="2.40.128.20">
    <property type="match status" value="1"/>
</dbReference>
<comment type="caution">
    <text evidence="2">The sequence shown here is derived from an EMBL/GenBank/DDBJ whole genome shotgun (WGS) entry which is preliminary data.</text>
</comment>
<evidence type="ECO:0000313" key="3">
    <source>
        <dbReference type="Proteomes" id="UP001497623"/>
    </source>
</evidence>
<feature type="non-terminal residue" evidence="2">
    <location>
        <position position="132"/>
    </location>
</feature>
<dbReference type="SUPFAM" id="SSF50814">
    <property type="entry name" value="Lipocalins"/>
    <property type="match status" value="1"/>
</dbReference>
<dbReference type="AlphaFoldDB" id="A0AAV2S019"/>
<reference evidence="2 3" key="1">
    <citation type="submission" date="2024-05" db="EMBL/GenBank/DDBJ databases">
        <authorList>
            <person name="Wallberg A."/>
        </authorList>
    </citation>
    <scope>NUCLEOTIDE SEQUENCE [LARGE SCALE GENOMIC DNA]</scope>
</reference>
<evidence type="ECO:0008006" key="4">
    <source>
        <dbReference type="Google" id="ProtNLM"/>
    </source>
</evidence>
<sequence>MLSILIILIFILVLLNETFIALEAQYKSKGPQNLTVSQVDELDGLWLKNKTRVLDANSNDVSDPVKRIEPDWSLILGTYIHDRDENFAALLEAAGAPAFVRTMILSAKPNIDITKVPEDDYYYYEIEEDYPS</sequence>
<dbReference type="EMBL" id="CAXKWB010036280">
    <property type="protein sequence ID" value="CAL4147856.1"/>
    <property type="molecule type" value="Genomic_DNA"/>
</dbReference>
<accession>A0AAV2S019</accession>
<evidence type="ECO:0000313" key="2">
    <source>
        <dbReference type="EMBL" id="CAL4147856.1"/>
    </source>
</evidence>
<feature type="signal peptide" evidence="1">
    <location>
        <begin position="1"/>
        <end position="24"/>
    </location>
</feature>
<keyword evidence="1" id="KW-0732">Signal</keyword>
<proteinExistence type="predicted"/>
<dbReference type="InterPro" id="IPR012674">
    <property type="entry name" value="Calycin"/>
</dbReference>
<feature type="chain" id="PRO_5043371263" description="SPOR domain-containing protein" evidence="1">
    <location>
        <begin position="25"/>
        <end position="132"/>
    </location>
</feature>
<protein>
    <recommendedName>
        <fullName evidence="4">SPOR domain-containing protein</fullName>
    </recommendedName>
</protein>
<organism evidence="2 3">
    <name type="scientific">Meganyctiphanes norvegica</name>
    <name type="common">Northern krill</name>
    <name type="synonym">Thysanopoda norvegica</name>
    <dbReference type="NCBI Taxonomy" id="48144"/>
    <lineage>
        <taxon>Eukaryota</taxon>
        <taxon>Metazoa</taxon>
        <taxon>Ecdysozoa</taxon>
        <taxon>Arthropoda</taxon>
        <taxon>Crustacea</taxon>
        <taxon>Multicrustacea</taxon>
        <taxon>Malacostraca</taxon>
        <taxon>Eumalacostraca</taxon>
        <taxon>Eucarida</taxon>
        <taxon>Euphausiacea</taxon>
        <taxon>Euphausiidae</taxon>
        <taxon>Meganyctiphanes</taxon>
    </lineage>
</organism>
<keyword evidence="3" id="KW-1185">Reference proteome</keyword>
<gene>
    <name evidence="2" type="ORF">MNOR_LOCUS30134</name>
</gene>
<evidence type="ECO:0000256" key="1">
    <source>
        <dbReference type="SAM" id="SignalP"/>
    </source>
</evidence>